<feature type="transmembrane region" description="Helical" evidence="1">
    <location>
        <begin position="140"/>
        <end position="158"/>
    </location>
</feature>
<feature type="transmembrane region" description="Helical" evidence="1">
    <location>
        <begin position="111"/>
        <end position="134"/>
    </location>
</feature>
<dbReference type="OrthoDB" id="5195477at2"/>
<feature type="transmembrane region" description="Helical" evidence="1">
    <location>
        <begin position="82"/>
        <end position="99"/>
    </location>
</feature>
<keyword evidence="3" id="KW-1185">Reference proteome</keyword>
<dbReference type="Proteomes" id="UP000000814">
    <property type="component" value="Chromosome"/>
</dbReference>
<keyword evidence="1" id="KW-1133">Transmembrane helix</keyword>
<dbReference type="InterPro" id="IPR025671">
    <property type="entry name" value="HXXEE"/>
</dbReference>
<sequence length="179" mass="20904">MNKMNAIAWLLPILFMIHDFEEIIFVKVWRQKYQYCLDASAMKKKPFSHFKSTDEFSIGVEIIFVILSLITLISIIFNDYHVWYGFIFTITAHFITAHFKGVLEFKHYVPGFVTSILFLPLNAYIIYIVTAMLRFNAVDILISCVLGAAVGFFIYTFLHSMEKNFANKLIEYSINKIEK</sequence>
<organism evidence="2 3">
    <name type="scientific">Clostridium acetobutylicum (strain ATCC 824 / DSM 792 / JCM 1419 / IAM 19013 / LMG 5710 / NBRC 13948 / NRRL B-527 / VKM B-1787 / 2291 / W)</name>
    <dbReference type="NCBI Taxonomy" id="272562"/>
    <lineage>
        <taxon>Bacteria</taxon>
        <taxon>Bacillati</taxon>
        <taxon>Bacillota</taxon>
        <taxon>Clostridia</taxon>
        <taxon>Eubacteriales</taxon>
        <taxon>Clostridiaceae</taxon>
        <taxon>Clostridium</taxon>
    </lineage>
</organism>
<dbReference type="Pfam" id="PF13787">
    <property type="entry name" value="HXXEE"/>
    <property type="match status" value="1"/>
</dbReference>
<dbReference type="eggNOG" id="ENOG5032VI8">
    <property type="taxonomic scope" value="Bacteria"/>
</dbReference>
<proteinExistence type="predicted"/>
<keyword evidence="1" id="KW-0472">Membrane</keyword>
<dbReference type="PIR" id="B96989">
    <property type="entry name" value="B96989"/>
</dbReference>
<reference evidence="2 3" key="1">
    <citation type="journal article" date="2001" name="J. Bacteriol.">
        <title>Genome sequence and comparative analysis of the solvent-producing bacterium Clostridium acetobutylicum.</title>
        <authorList>
            <person name="Nolling J."/>
            <person name="Breton G."/>
            <person name="Omelchenko M.V."/>
            <person name="Makarova K.S."/>
            <person name="Zeng Q."/>
            <person name="Gibson R."/>
            <person name="Lee H.M."/>
            <person name="Dubois J."/>
            <person name="Qiu D."/>
            <person name="Hitti J."/>
            <person name="Wolf Y.I."/>
            <person name="Tatusov R.L."/>
            <person name="Sabathe F."/>
            <person name="Doucette-Stamm L."/>
            <person name="Soucaille P."/>
            <person name="Daly M.J."/>
            <person name="Bennett G.N."/>
            <person name="Koonin E.V."/>
            <person name="Smith D.R."/>
        </authorList>
    </citation>
    <scope>NUCLEOTIDE SEQUENCE [LARGE SCALE GENOMIC DNA]</scope>
    <source>
        <strain evidence="3">ATCC 824 / DSM 792 / JCM 1419 / LMG 5710 / VKM B-1787</strain>
    </source>
</reference>
<evidence type="ECO:0000313" key="3">
    <source>
        <dbReference type="Proteomes" id="UP000000814"/>
    </source>
</evidence>
<protein>
    <submittedName>
        <fullName evidence="2">Predicted membrane protein CF-9 family</fullName>
    </submittedName>
</protein>
<dbReference type="HOGENOM" id="CLU_120980_2_0_9"/>
<dbReference type="GeneID" id="44997236"/>
<accession>Q97L41</accession>
<dbReference type="KEGG" id="cac:CA_C0725"/>
<evidence type="ECO:0000256" key="1">
    <source>
        <dbReference type="SAM" id="Phobius"/>
    </source>
</evidence>
<name>Q97L41_CLOAB</name>
<dbReference type="RefSeq" id="WP_010964043.1">
    <property type="nucleotide sequence ID" value="NC_003030.1"/>
</dbReference>
<evidence type="ECO:0000313" key="2">
    <source>
        <dbReference type="EMBL" id="AAK78701.1"/>
    </source>
</evidence>
<feature type="transmembrane region" description="Helical" evidence="1">
    <location>
        <begin position="56"/>
        <end position="76"/>
    </location>
</feature>
<gene>
    <name evidence="2" type="ordered locus">CA_C0725</name>
</gene>
<dbReference type="PATRIC" id="fig|272562.8.peg.931"/>
<dbReference type="STRING" id="272562.CA_C0725"/>
<keyword evidence="1" id="KW-0812">Transmembrane</keyword>
<dbReference type="AlphaFoldDB" id="Q97L41"/>
<dbReference type="EMBL" id="AE001437">
    <property type="protein sequence ID" value="AAK78701.1"/>
    <property type="molecule type" value="Genomic_DNA"/>
</dbReference>
<feature type="transmembrane region" description="Helical" evidence="1">
    <location>
        <begin position="6"/>
        <end position="25"/>
    </location>
</feature>